<dbReference type="KEGG" id="slp:Slip_0716"/>
<dbReference type="InterPro" id="IPR008533">
    <property type="entry name" value="DUF815"/>
</dbReference>
<protein>
    <submittedName>
        <fullName evidence="1">Uncharacterized protein</fullName>
    </submittedName>
</protein>
<dbReference type="PANTHER" id="PTHR42935:SF1">
    <property type="entry name" value="SLR0930 PROTEIN"/>
    <property type="match status" value="1"/>
</dbReference>
<dbReference type="Gene3D" id="3.40.50.300">
    <property type="entry name" value="P-loop containing nucleotide triphosphate hydrolases"/>
    <property type="match status" value="1"/>
</dbReference>
<name>D7CLB1_SYNLT</name>
<sequence>MTITYPALQRLVVYRNLLQDPVVDKTLQLISSLQGFESQSRSESESLYCSIVHMVLAKAGDFELAVDSWRNYILNLIVEDENVFSLGCENKAPEAGSPVWDLARRDISILKDLYNLNWNEVAREVGLDSSWWDHCWQPQPDTYPFHKHRVSKMTILHQLFSGESDPLIILEALAGFYRAVGCGQMGKYPGFRWDQGLRGIRNPDPIELDELVGIEEQKKMLLMNTEIFLRGNKANNVLLYGEKGTGKSSSVKALLTRYAPDGLRMIELGKDHVCYLADIADTVRNRGFRFIVFIDDLSFEEFEVEYKHVKAAIEGSLEGTPGNLLLYVTSNRRHLVKETWRDRQSIDEEIHVSESHQEKLSLADRFGITIRYQAPSQEQYLRIVEHLARRNGLSLPSEELRRRAIQWEMRYHGRSGRTAHQFVTYLLGQRHLDDPQTDERQEKSIGVRAQTRIETSHIC</sequence>
<dbReference type="HOGENOM" id="CLU_039512_1_1_9"/>
<dbReference type="eggNOG" id="COG2607">
    <property type="taxonomic scope" value="Bacteria"/>
</dbReference>
<evidence type="ECO:0000313" key="2">
    <source>
        <dbReference type="Proteomes" id="UP000000378"/>
    </source>
</evidence>
<dbReference type="PANTHER" id="PTHR42935">
    <property type="entry name" value="SLR0930 PROTEIN"/>
    <property type="match status" value="1"/>
</dbReference>
<dbReference type="STRING" id="643648.Slip_0716"/>
<dbReference type="OrthoDB" id="9812140at2"/>
<gene>
    <name evidence="1" type="ordered locus">Slip_0716</name>
</gene>
<dbReference type="Pfam" id="PF05673">
    <property type="entry name" value="DUF815"/>
    <property type="match status" value="1"/>
</dbReference>
<keyword evidence="2" id="KW-1185">Reference proteome</keyword>
<evidence type="ECO:0000313" key="1">
    <source>
        <dbReference type="EMBL" id="ADI01496.1"/>
    </source>
</evidence>
<dbReference type="SUPFAM" id="SSF52540">
    <property type="entry name" value="P-loop containing nucleoside triphosphate hydrolases"/>
    <property type="match status" value="1"/>
</dbReference>
<dbReference type="RefSeq" id="WP_013174898.1">
    <property type="nucleotide sequence ID" value="NC_014220.1"/>
</dbReference>
<dbReference type="AlphaFoldDB" id="D7CLB1"/>
<reference evidence="2" key="1">
    <citation type="journal article" date="2010" name="Stand. Genomic Sci.">
        <title>Complete genome sequence of Syntrophothermus lipocalidus type strain (TGB-C1T).</title>
        <authorList>
            <consortium name="US DOE Joint Genome Institute (JGI-PGF)"/>
            <person name="Djao O."/>
            <person name="Zhang X."/>
            <person name="Lucas S."/>
            <person name="Lapidus A."/>
            <person name="Glavina Del Rio T."/>
            <person name="Nolan M."/>
            <person name="Tice H."/>
            <person name="Cheng J."/>
            <person name="Han C."/>
            <person name="Tapia R."/>
            <person name="Goodwin L."/>
            <person name="Pitluck S."/>
            <person name="Liolios K."/>
            <person name="Ivanova N."/>
            <person name="Mavromatis K."/>
            <person name="Mikhailova N."/>
            <person name="Ovchinnikova G."/>
            <person name="Pati A."/>
            <person name="Brambilla E."/>
            <person name="Chen A."/>
            <person name="Palaniappan K."/>
            <person name="Land M."/>
            <person name="Hauser L."/>
            <person name="Chang Y."/>
            <person name="Jeffries C."/>
            <person name="Rohde M."/>
            <person name="Sikorski J."/>
            <person name="Spring S."/>
            <person name="Goker M."/>
            <person name="Detter J."/>
            <person name="Woyke T."/>
            <person name="Bristow J."/>
            <person name="Eisen J."/>
            <person name="Markowitz V."/>
            <person name="Hugenholtz P."/>
            <person name="Kyrpides N."/>
            <person name="Klenk H."/>
        </authorList>
    </citation>
    <scope>NUCLEOTIDE SEQUENCE [LARGE SCALE GENOMIC DNA]</scope>
    <source>
        <strain evidence="2">DSM 12680 / TGB-C1</strain>
    </source>
</reference>
<accession>D7CLB1</accession>
<dbReference type="EMBL" id="CP002048">
    <property type="protein sequence ID" value="ADI01496.1"/>
    <property type="molecule type" value="Genomic_DNA"/>
</dbReference>
<reference evidence="1 2" key="2">
    <citation type="journal article" date="2010" name="Stand. Genomic Sci.">
        <title>Complete genome sequence of Syntrophothermus lipocalidus type strain (TGB-C1).</title>
        <authorList>
            <person name="Djao O.D."/>
            <person name="Zhang X."/>
            <person name="Lucas S."/>
            <person name="Lapidus A."/>
            <person name="Del Rio T.G."/>
            <person name="Nolan M."/>
            <person name="Tice H."/>
            <person name="Cheng J.F."/>
            <person name="Han C."/>
            <person name="Tapia R."/>
            <person name="Goodwin L."/>
            <person name="Pitluck S."/>
            <person name="Liolios K."/>
            <person name="Ivanova N."/>
            <person name="Mavromatis K."/>
            <person name="Mikhailova N."/>
            <person name="Ovchinnikova G."/>
            <person name="Pati A."/>
            <person name="Brambilla E."/>
            <person name="Chen A."/>
            <person name="Palaniappan K."/>
            <person name="Land M."/>
            <person name="Hauser L."/>
            <person name="Chang Y.J."/>
            <person name="Jeffries C.D."/>
            <person name="Rohde M."/>
            <person name="Sikorski J."/>
            <person name="Spring S."/>
            <person name="Goker M."/>
            <person name="Detter J.C."/>
            <person name="Woyke T."/>
            <person name="Bristow J."/>
            <person name="Eisen J.A."/>
            <person name="Markowitz V."/>
            <person name="Hugenholtz P."/>
            <person name="Kyrpides N.C."/>
            <person name="Klenk H.P."/>
        </authorList>
    </citation>
    <scope>NUCLEOTIDE SEQUENCE [LARGE SCALE GENOMIC DNA]</scope>
    <source>
        <strain evidence="2">DSM 12680 / TGB-C1</strain>
    </source>
</reference>
<proteinExistence type="predicted"/>
<dbReference type="InterPro" id="IPR027417">
    <property type="entry name" value="P-loop_NTPase"/>
</dbReference>
<organism evidence="1 2">
    <name type="scientific">Syntrophothermus lipocalidus (strain DSM 12680 / TGB-C1)</name>
    <dbReference type="NCBI Taxonomy" id="643648"/>
    <lineage>
        <taxon>Bacteria</taxon>
        <taxon>Bacillati</taxon>
        <taxon>Bacillota</taxon>
        <taxon>Clostridia</taxon>
        <taxon>Eubacteriales</taxon>
        <taxon>Syntrophomonadaceae</taxon>
        <taxon>Syntrophothermus</taxon>
    </lineage>
</organism>
<dbReference type="Proteomes" id="UP000000378">
    <property type="component" value="Chromosome"/>
</dbReference>